<name>A0A5S6QJV8_TRIMR</name>
<evidence type="ECO:0000313" key="8">
    <source>
        <dbReference type="WBParaSite" id="TMUE_2000007162.1"/>
    </source>
</evidence>
<keyword evidence="3" id="KW-0732">Signal</keyword>
<evidence type="ECO:0000256" key="5">
    <source>
        <dbReference type="ARBA" id="ARBA00023180"/>
    </source>
</evidence>
<dbReference type="Pfam" id="PF05577">
    <property type="entry name" value="Peptidase_S28"/>
    <property type="match status" value="1"/>
</dbReference>
<evidence type="ECO:0000256" key="4">
    <source>
        <dbReference type="ARBA" id="ARBA00022801"/>
    </source>
</evidence>
<proteinExistence type="inferred from homology"/>
<dbReference type="PANTHER" id="PTHR11010">
    <property type="entry name" value="PROTEASE S28 PRO-X CARBOXYPEPTIDASE-RELATED"/>
    <property type="match status" value="1"/>
</dbReference>
<keyword evidence="5" id="KW-0325">Glycoprotein</keyword>
<evidence type="ECO:0000256" key="6">
    <source>
        <dbReference type="SAM" id="Phobius"/>
    </source>
</evidence>
<dbReference type="InterPro" id="IPR008758">
    <property type="entry name" value="Peptidase_S28"/>
</dbReference>
<sequence>MNQPLARGTERLCQCRPGVDDGTIRFVGELAEVQKWRIRRAAVLNKCHRNSGRRMVSMLHCMFVLLANAVWIATAYKWNESWYDGMPVDHFSYDVNTTFRLRYLINTEHWQPKFGPVFFYCGNEGNIEGFAENTGIWAIYLQKLMN</sequence>
<keyword evidence="7" id="KW-1185">Reference proteome</keyword>
<dbReference type="STRING" id="70415.A0A5S6QJV8"/>
<protein>
    <submittedName>
        <fullName evidence="8">Uncharacterized protein</fullName>
    </submittedName>
</protein>
<dbReference type="AlphaFoldDB" id="A0A5S6QJV8"/>
<dbReference type="InterPro" id="IPR029058">
    <property type="entry name" value="AB_hydrolase_fold"/>
</dbReference>
<keyword evidence="6" id="KW-0812">Transmembrane</keyword>
<keyword evidence="6" id="KW-1133">Transmembrane helix</keyword>
<dbReference type="Proteomes" id="UP000046395">
    <property type="component" value="Unassembled WGS sequence"/>
</dbReference>
<reference evidence="8" key="1">
    <citation type="submission" date="2019-12" db="UniProtKB">
        <authorList>
            <consortium name="WormBaseParasite"/>
        </authorList>
    </citation>
    <scope>IDENTIFICATION</scope>
</reference>
<dbReference type="GO" id="GO:0008239">
    <property type="term" value="F:dipeptidyl-peptidase activity"/>
    <property type="evidence" value="ECO:0007669"/>
    <property type="project" value="TreeGrafter"/>
</dbReference>
<dbReference type="GO" id="GO:0006508">
    <property type="term" value="P:proteolysis"/>
    <property type="evidence" value="ECO:0007669"/>
    <property type="project" value="UniProtKB-KW"/>
</dbReference>
<evidence type="ECO:0000313" key="7">
    <source>
        <dbReference type="Proteomes" id="UP000046395"/>
    </source>
</evidence>
<dbReference type="PANTHER" id="PTHR11010:SF38">
    <property type="entry name" value="LYSOSOMAL PRO-X CARBOXYPEPTIDASE"/>
    <property type="match status" value="1"/>
</dbReference>
<dbReference type="WBParaSite" id="TMUE_2000007162.1">
    <property type="protein sequence ID" value="TMUE_2000007162.1"/>
    <property type="gene ID" value="WBGene00286995"/>
</dbReference>
<keyword evidence="4" id="KW-0378">Hydrolase</keyword>
<feature type="transmembrane region" description="Helical" evidence="6">
    <location>
        <begin position="56"/>
        <end position="76"/>
    </location>
</feature>
<dbReference type="GO" id="GO:0070008">
    <property type="term" value="F:serine-type exopeptidase activity"/>
    <property type="evidence" value="ECO:0007669"/>
    <property type="project" value="InterPro"/>
</dbReference>
<evidence type="ECO:0000256" key="1">
    <source>
        <dbReference type="ARBA" id="ARBA00011079"/>
    </source>
</evidence>
<evidence type="ECO:0000256" key="2">
    <source>
        <dbReference type="ARBA" id="ARBA00022670"/>
    </source>
</evidence>
<keyword evidence="6" id="KW-0472">Membrane</keyword>
<organism evidence="7 8">
    <name type="scientific">Trichuris muris</name>
    <name type="common">Mouse whipworm</name>
    <dbReference type="NCBI Taxonomy" id="70415"/>
    <lineage>
        <taxon>Eukaryota</taxon>
        <taxon>Metazoa</taxon>
        <taxon>Ecdysozoa</taxon>
        <taxon>Nematoda</taxon>
        <taxon>Enoplea</taxon>
        <taxon>Dorylaimia</taxon>
        <taxon>Trichinellida</taxon>
        <taxon>Trichuridae</taxon>
        <taxon>Trichuris</taxon>
    </lineage>
</organism>
<evidence type="ECO:0000256" key="3">
    <source>
        <dbReference type="ARBA" id="ARBA00022729"/>
    </source>
</evidence>
<accession>A0A5S6QJV8</accession>
<dbReference type="Gene3D" id="3.40.50.1820">
    <property type="entry name" value="alpha/beta hydrolase"/>
    <property type="match status" value="1"/>
</dbReference>
<comment type="similarity">
    <text evidence="1">Belongs to the peptidase S28 family.</text>
</comment>
<keyword evidence="2" id="KW-0645">Protease</keyword>